<dbReference type="OrthoDB" id="5078582at2"/>
<dbReference type="STRING" id="273678.RS84_03624"/>
<dbReference type="RefSeq" id="WP_045259072.1">
    <property type="nucleotide sequence ID" value="NZ_JYJB01000010.1"/>
</dbReference>
<dbReference type="EMBL" id="JYJB01000010">
    <property type="protein sequence ID" value="KJL46979.1"/>
    <property type="molecule type" value="Genomic_DNA"/>
</dbReference>
<comment type="caution">
    <text evidence="1">The sequence shown here is derived from an EMBL/GenBank/DDBJ whole genome shotgun (WGS) entry which is preliminary data.</text>
</comment>
<protein>
    <submittedName>
        <fullName evidence="1">Uncharacterized protein</fullName>
    </submittedName>
</protein>
<keyword evidence="2" id="KW-1185">Reference proteome</keyword>
<dbReference type="PATRIC" id="fig|273678.4.peg.3617"/>
<accession>A0A0M2HJU9</accession>
<dbReference type="AlphaFoldDB" id="A0A0M2HJU9"/>
<proteinExistence type="predicted"/>
<dbReference type="Proteomes" id="UP000033900">
    <property type="component" value="Unassembled WGS sequence"/>
</dbReference>
<gene>
    <name evidence="1" type="ORF">RS84_03624</name>
</gene>
<evidence type="ECO:0000313" key="2">
    <source>
        <dbReference type="Proteomes" id="UP000033900"/>
    </source>
</evidence>
<name>A0A0M2HJU9_9MICO</name>
<sequence>MTGGVWYDPMATAILIPRWGTQASQLRAAAEGLSSASTGGLPSVAQGPSRVFLEMWETTERRASVASDVYADELRSTHGAYTSFDDEIAGRMEQLEAR</sequence>
<organism evidence="1 2">
    <name type="scientific">Microbacterium hydrocarbonoxydans</name>
    <dbReference type="NCBI Taxonomy" id="273678"/>
    <lineage>
        <taxon>Bacteria</taxon>
        <taxon>Bacillati</taxon>
        <taxon>Actinomycetota</taxon>
        <taxon>Actinomycetes</taxon>
        <taxon>Micrococcales</taxon>
        <taxon>Microbacteriaceae</taxon>
        <taxon>Microbacterium</taxon>
    </lineage>
</organism>
<reference evidence="1 2" key="1">
    <citation type="submission" date="2015-02" db="EMBL/GenBank/DDBJ databases">
        <title>Draft genome sequences of ten Microbacterium spp. with emphasis on heavy metal contaminated environments.</title>
        <authorList>
            <person name="Corretto E."/>
        </authorList>
    </citation>
    <scope>NUCLEOTIDE SEQUENCE [LARGE SCALE GENOMIC DNA]</scope>
    <source>
        <strain evidence="1 2">SA35</strain>
    </source>
</reference>
<evidence type="ECO:0000313" key="1">
    <source>
        <dbReference type="EMBL" id="KJL46979.1"/>
    </source>
</evidence>